<keyword evidence="4" id="KW-0732">Signal</keyword>
<dbReference type="GO" id="GO:0008745">
    <property type="term" value="F:N-acetylmuramoyl-L-alanine amidase activity"/>
    <property type="evidence" value="ECO:0007669"/>
    <property type="project" value="InterPro"/>
</dbReference>
<protein>
    <submittedName>
        <fullName evidence="7">Uncharacterized protein</fullName>
    </submittedName>
</protein>
<dbReference type="PROSITE" id="PS51257">
    <property type="entry name" value="PROKAR_LIPOPROTEIN"/>
    <property type="match status" value="1"/>
</dbReference>
<dbReference type="PANTHER" id="PTHR11022:SF74">
    <property type="entry name" value="PEPTIDOGLYCAN-RECOGNITION PROTEIN SA"/>
    <property type="match status" value="1"/>
</dbReference>
<sequence>MVKVFLLFLFCIFHQLLCIAGSCPAIVSREQWRARNPETIDYVVFPLDIVIIQHTATGTCKSTETCKNLVRSIQNYHMDNVNFGDIGYNFLIGGDGKVYEGVLPTDAAIKAVKDLMACGVELEELTPDYKLFGAKQLSATESPGSELFNRMRNWDHFTEYE</sequence>
<accession>A0AAN7SD96</accession>
<feature type="chain" id="PRO_5042927076" evidence="4">
    <location>
        <begin position="19"/>
        <end position="161"/>
    </location>
</feature>
<dbReference type="Proteomes" id="UP001353858">
    <property type="component" value="Unassembled WGS sequence"/>
</dbReference>
<evidence type="ECO:0000256" key="1">
    <source>
        <dbReference type="ARBA" id="ARBA00007553"/>
    </source>
</evidence>
<evidence type="ECO:0000313" key="8">
    <source>
        <dbReference type="Proteomes" id="UP001353858"/>
    </source>
</evidence>
<dbReference type="InterPro" id="IPR002502">
    <property type="entry name" value="Amidase_domain"/>
</dbReference>
<evidence type="ECO:0000259" key="6">
    <source>
        <dbReference type="SMART" id="SM00701"/>
    </source>
</evidence>
<comment type="similarity">
    <text evidence="1">Belongs to the N-acetylmuramoyl-L-alanine amidase 2 family.</text>
</comment>
<keyword evidence="2" id="KW-0399">Innate immunity</keyword>
<keyword evidence="3" id="KW-0391">Immunity</keyword>
<proteinExistence type="inferred from homology"/>
<evidence type="ECO:0000256" key="3">
    <source>
        <dbReference type="ARBA" id="ARBA00022859"/>
    </source>
</evidence>
<dbReference type="Gene3D" id="3.40.80.10">
    <property type="entry name" value="Peptidoglycan recognition protein-like"/>
    <property type="match status" value="2"/>
</dbReference>
<dbReference type="GO" id="GO:0045087">
    <property type="term" value="P:innate immune response"/>
    <property type="evidence" value="ECO:0007669"/>
    <property type="project" value="UniProtKB-KW"/>
</dbReference>
<feature type="domain" description="N-acetylmuramoyl-L-alanine amidase" evidence="5">
    <location>
        <begin position="32"/>
        <end position="144"/>
    </location>
</feature>
<evidence type="ECO:0000313" key="7">
    <source>
        <dbReference type="EMBL" id="KAK4875942.1"/>
    </source>
</evidence>
<dbReference type="InterPro" id="IPR015510">
    <property type="entry name" value="PGRP"/>
</dbReference>
<evidence type="ECO:0000256" key="2">
    <source>
        <dbReference type="ARBA" id="ARBA00022588"/>
    </source>
</evidence>
<gene>
    <name evidence="7" type="ORF">RN001_012364</name>
</gene>
<dbReference type="InterPro" id="IPR036505">
    <property type="entry name" value="Amidase/PGRP_sf"/>
</dbReference>
<keyword evidence="8" id="KW-1185">Reference proteome</keyword>
<dbReference type="SUPFAM" id="SSF55846">
    <property type="entry name" value="N-acetylmuramoyl-L-alanine amidase-like"/>
    <property type="match status" value="1"/>
</dbReference>
<dbReference type="PANTHER" id="PTHR11022">
    <property type="entry name" value="PEPTIDOGLYCAN RECOGNITION PROTEIN"/>
    <property type="match status" value="1"/>
</dbReference>
<evidence type="ECO:0000256" key="4">
    <source>
        <dbReference type="SAM" id="SignalP"/>
    </source>
</evidence>
<dbReference type="SMART" id="SM00644">
    <property type="entry name" value="Ami_2"/>
    <property type="match status" value="1"/>
</dbReference>
<dbReference type="EMBL" id="JARPUR010000005">
    <property type="protein sequence ID" value="KAK4875942.1"/>
    <property type="molecule type" value="Genomic_DNA"/>
</dbReference>
<reference evidence="8" key="1">
    <citation type="submission" date="2023-01" db="EMBL/GenBank/DDBJ databases">
        <title>Key to firefly adult light organ development and bioluminescence: homeobox transcription factors regulate luciferase expression and transportation to peroxisome.</title>
        <authorList>
            <person name="Fu X."/>
        </authorList>
    </citation>
    <scope>NUCLEOTIDE SEQUENCE [LARGE SCALE GENOMIC DNA]</scope>
</reference>
<feature type="signal peptide" evidence="4">
    <location>
        <begin position="1"/>
        <end position="18"/>
    </location>
</feature>
<dbReference type="GO" id="GO:0009253">
    <property type="term" value="P:peptidoglycan catabolic process"/>
    <property type="evidence" value="ECO:0007669"/>
    <property type="project" value="InterPro"/>
</dbReference>
<comment type="caution">
    <text evidence="7">The sequence shown here is derived from an EMBL/GenBank/DDBJ whole genome shotgun (WGS) entry which is preliminary data.</text>
</comment>
<dbReference type="AlphaFoldDB" id="A0AAN7SD96"/>
<dbReference type="GO" id="GO:0008270">
    <property type="term" value="F:zinc ion binding"/>
    <property type="evidence" value="ECO:0007669"/>
    <property type="project" value="InterPro"/>
</dbReference>
<dbReference type="SMART" id="SM00701">
    <property type="entry name" value="PGRP"/>
    <property type="match status" value="1"/>
</dbReference>
<dbReference type="CDD" id="cd06583">
    <property type="entry name" value="PGRP"/>
    <property type="match status" value="1"/>
</dbReference>
<dbReference type="InterPro" id="IPR006619">
    <property type="entry name" value="PGRP_domain_met/bac"/>
</dbReference>
<name>A0AAN7SD96_9COLE</name>
<evidence type="ECO:0000259" key="5">
    <source>
        <dbReference type="SMART" id="SM00644"/>
    </source>
</evidence>
<organism evidence="7 8">
    <name type="scientific">Aquatica leii</name>
    <dbReference type="NCBI Taxonomy" id="1421715"/>
    <lineage>
        <taxon>Eukaryota</taxon>
        <taxon>Metazoa</taxon>
        <taxon>Ecdysozoa</taxon>
        <taxon>Arthropoda</taxon>
        <taxon>Hexapoda</taxon>
        <taxon>Insecta</taxon>
        <taxon>Pterygota</taxon>
        <taxon>Neoptera</taxon>
        <taxon>Endopterygota</taxon>
        <taxon>Coleoptera</taxon>
        <taxon>Polyphaga</taxon>
        <taxon>Elateriformia</taxon>
        <taxon>Elateroidea</taxon>
        <taxon>Lampyridae</taxon>
        <taxon>Luciolinae</taxon>
        <taxon>Aquatica</taxon>
    </lineage>
</organism>
<feature type="domain" description="Peptidoglycan recognition protein family" evidence="6">
    <location>
        <begin position="24"/>
        <end position="138"/>
    </location>
</feature>